<sequence>MYNLIVPECDSETAPFHSSIIAGHTRGAAFVTVHQAEESKRARASSYAGPVAPLLGRTQTWATSTGHLSCSTPQEAISTRVSLMLTVALADTRSSPDSPSKNPCKSSSNPPDSSKYHHPADSTTCRSGTE</sequence>
<organism evidence="2 3">
    <name type="scientific">Byssothecium circinans</name>
    <dbReference type="NCBI Taxonomy" id="147558"/>
    <lineage>
        <taxon>Eukaryota</taxon>
        <taxon>Fungi</taxon>
        <taxon>Dikarya</taxon>
        <taxon>Ascomycota</taxon>
        <taxon>Pezizomycotina</taxon>
        <taxon>Dothideomycetes</taxon>
        <taxon>Pleosporomycetidae</taxon>
        <taxon>Pleosporales</taxon>
        <taxon>Massarineae</taxon>
        <taxon>Massarinaceae</taxon>
        <taxon>Byssothecium</taxon>
    </lineage>
</organism>
<evidence type="ECO:0000313" key="2">
    <source>
        <dbReference type="EMBL" id="KAF1952335.1"/>
    </source>
</evidence>
<gene>
    <name evidence="2" type="ORF">CC80DRAFT_508099</name>
</gene>
<feature type="compositionally biased region" description="Polar residues" evidence="1">
    <location>
        <begin position="121"/>
        <end position="130"/>
    </location>
</feature>
<feature type="compositionally biased region" description="Low complexity" evidence="1">
    <location>
        <begin position="95"/>
        <end position="113"/>
    </location>
</feature>
<accession>A0A6A5THV3</accession>
<dbReference type="AlphaFoldDB" id="A0A6A5THV3"/>
<dbReference type="EMBL" id="ML977011">
    <property type="protein sequence ID" value="KAF1952335.1"/>
    <property type="molecule type" value="Genomic_DNA"/>
</dbReference>
<feature type="region of interest" description="Disordered" evidence="1">
    <location>
        <begin position="89"/>
        <end position="130"/>
    </location>
</feature>
<protein>
    <submittedName>
        <fullName evidence="2">Uncharacterized protein</fullName>
    </submittedName>
</protein>
<name>A0A6A5THV3_9PLEO</name>
<evidence type="ECO:0000313" key="3">
    <source>
        <dbReference type="Proteomes" id="UP000800035"/>
    </source>
</evidence>
<evidence type="ECO:0000256" key="1">
    <source>
        <dbReference type="SAM" id="MobiDB-lite"/>
    </source>
</evidence>
<proteinExistence type="predicted"/>
<dbReference type="Proteomes" id="UP000800035">
    <property type="component" value="Unassembled WGS sequence"/>
</dbReference>
<keyword evidence="3" id="KW-1185">Reference proteome</keyword>
<reference evidence="2" key="1">
    <citation type="journal article" date="2020" name="Stud. Mycol.">
        <title>101 Dothideomycetes genomes: a test case for predicting lifestyles and emergence of pathogens.</title>
        <authorList>
            <person name="Haridas S."/>
            <person name="Albert R."/>
            <person name="Binder M."/>
            <person name="Bloem J."/>
            <person name="Labutti K."/>
            <person name="Salamov A."/>
            <person name="Andreopoulos B."/>
            <person name="Baker S."/>
            <person name="Barry K."/>
            <person name="Bills G."/>
            <person name="Bluhm B."/>
            <person name="Cannon C."/>
            <person name="Castanera R."/>
            <person name="Culley D."/>
            <person name="Daum C."/>
            <person name="Ezra D."/>
            <person name="Gonzalez J."/>
            <person name="Henrissat B."/>
            <person name="Kuo A."/>
            <person name="Liang C."/>
            <person name="Lipzen A."/>
            <person name="Lutzoni F."/>
            <person name="Magnuson J."/>
            <person name="Mondo S."/>
            <person name="Nolan M."/>
            <person name="Ohm R."/>
            <person name="Pangilinan J."/>
            <person name="Park H.-J."/>
            <person name="Ramirez L."/>
            <person name="Alfaro M."/>
            <person name="Sun H."/>
            <person name="Tritt A."/>
            <person name="Yoshinaga Y."/>
            <person name="Zwiers L.-H."/>
            <person name="Turgeon B."/>
            <person name="Goodwin S."/>
            <person name="Spatafora J."/>
            <person name="Crous P."/>
            <person name="Grigoriev I."/>
        </authorList>
    </citation>
    <scope>NUCLEOTIDE SEQUENCE</scope>
    <source>
        <strain evidence="2">CBS 675.92</strain>
    </source>
</reference>